<gene>
    <name evidence="1" type="ORF">F5972_08750</name>
</gene>
<protein>
    <submittedName>
        <fullName evidence="1">Uncharacterized protein</fullName>
    </submittedName>
</protein>
<accession>A0A5J5K7F3</accession>
<dbReference type="RefSeq" id="WP_150932917.1">
    <property type="nucleotide sequence ID" value="NZ_VYTZ01000003.1"/>
</dbReference>
<keyword evidence="2" id="KW-1185">Reference proteome</keyword>
<dbReference type="EMBL" id="VYTZ01000003">
    <property type="protein sequence ID" value="KAA9379728.1"/>
    <property type="molecule type" value="Genomic_DNA"/>
</dbReference>
<dbReference type="AlphaFoldDB" id="A0A5J5K7F3"/>
<evidence type="ECO:0000313" key="1">
    <source>
        <dbReference type="EMBL" id="KAA9379728.1"/>
    </source>
</evidence>
<reference evidence="1 2" key="1">
    <citation type="submission" date="2019-09" db="EMBL/GenBank/DDBJ databases">
        <title>Screening of Novel Bioactive Compounds from Soil-Associated.</title>
        <authorList>
            <person name="Gong X."/>
        </authorList>
    </citation>
    <scope>NUCLEOTIDE SEQUENCE [LARGE SCALE GENOMIC DNA]</scope>
    <source>
        <strain evidence="1 2">Gxj-6</strain>
    </source>
</reference>
<name>A0A5J5K7F3_9ACTN</name>
<evidence type="ECO:0000313" key="2">
    <source>
        <dbReference type="Proteomes" id="UP000327011"/>
    </source>
</evidence>
<comment type="caution">
    <text evidence="1">The sequence shown here is derived from an EMBL/GenBank/DDBJ whole genome shotgun (WGS) entry which is preliminary data.</text>
</comment>
<dbReference type="Proteomes" id="UP000327011">
    <property type="component" value="Unassembled WGS sequence"/>
</dbReference>
<sequence length="61" mass="6673">MECDAQPDLADRIEQAIRDALRRPPCAGLSDLQVEHAADILRPVLLGRAAPARAEEPRRAS</sequence>
<proteinExistence type="predicted"/>
<organism evidence="1 2">
    <name type="scientific">Microbispora cellulosiformans</name>
    <dbReference type="NCBI Taxonomy" id="2614688"/>
    <lineage>
        <taxon>Bacteria</taxon>
        <taxon>Bacillati</taxon>
        <taxon>Actinomycetota</taxon>
        <taxon>Actinomycetes</taxon>
        <taxon>Streptosporangiales</taxon>
        <taxon>Streptosporangiaceae</taxon>
        <taxon>Microbispora</taxon>
    </lineage>
</organism>